<evidence type="ECO:0000313" key="2">
    <source>
        <dbReference type="Proteomes" id="UP000285777"/>
    </source>
</evidence>
<protein>
    <submittedName>
        <fullName evidence="1">Helix-turn-helix domain-containing protein</fullName>
    </submittedName>
</protein>
<name>A0A415BQM4_PHOVU</name>
<dbReference type="EMBL" id="QRLF01000020">
    <property type="protein sequence ID" value="RHI89913.1"/>
    <property type="molecule type" value="Genomic_DNA"/>
</dbReference>
<organism evidence="1 2">
    <name type="scientific">Phocaeicola vulgatus</name>
    <name type="common">Bacteroides vulgatus</name>
    <dbReference type="NCBI Taxonomy" id="821"/>
    <lineage>
        <taxon>Bacteria</taxon>
        <taxon>Pseudomonadati</taxon>
        <taxon>Bacteroidota</taxon>
        <taxon>Bacteroidia</taxon>
        <taxon>Bacteroidales</taxon>
        <taxon>Bacteroidaceae</taxon>
        <taxon>Phocaeicola</taxon>
    </lineage>
</organism>
<proteinExistence type="predicted"/>
<accession>A0A415BQM4</accession>
<comment type="caution">
    <text evidence="1">The sequence shown here is derived from an EMBL/GenBank/DDBJ whole genome shotgun (WGS) entry which is preliminary data.</text>
</comment>
<evidence type="ECO:0000313" key="1">
    <source>
        <dbReference type="EMBL" id="RHI89913.1"/>
    </source>
</evidence>
<reference evidence="1 2" key="1">
    <citation type="submission" date="2018-08" db="EMBL/GenBank/DDBJ databases">
        <title>A genome reference for cultivated species of the human gut microbiota.</title>
        <authorList>
            <person name="Zou Y."/>
            <person name="Xue W."/>
            <person name="Luo G."/>
        </authorList>
    </citation>
    <scope>NUCLEOTIDE SEQUENCE [LARGE SCALE GENOMIC DNA]</scope>
    <source>
        <strain evidence="1 2">AM13-21</strain>
    </source>
</reference>
<sequence>MSIKRTYWTKQEIDILCAMYSNTKAACIQDILTRHSLNSIYKKARELMLDAYSFHLEEIHYIRSMAQDMTVKQLSQKMGYSERTIYRRLKAMRTNS</sequence>
<gene>
    <name evidence="1" type="ORF">DW150_12395</name>
</gene>
<dbReference type="RefSeq" id="WP_016270268.1">
    <property type="nucleotide sequence ID" value="NZ_CAXTGH010000003.1"/>
</dbReference>
<dbReference type="Proteomes" id="UP000285777">
    <property type="component" value="Unassembled WGS sequence"/>
</dbReference>
<dbReference type="AlphaFoldDB" id="A0A415BQM4"/>